<reference evidence="1 2" key="1">
    <citation type="submission" date="2018-10" db="EMBL/GenBank/DDBJ databases">
        <title>Horizontal transference of carbapenem resistance between Klebsiella pneumoniae and Kluyvera ascorbata during abdominal infection: a case report.</title>
        <authorList>
            <person name="Raro O.H.F."/>
            <person name="Lima-Morales D."/>
            <person name="Barth A.L."/>
            <person name="Paim T.G.S."/>
            <person name="Mott M.P."/>
            <person name="Riche C.V.W."/>
            <person name="Teixeira U.F."/>
            <person name="Waechter F."/>
            <person name="Dias C.A.G."/>
        </authorList>
    </citation>
    <scope>NUCLEOTIDE SEQUENCE [LARGE SCALE GENOMIC DNA]</scope>
    <source>
        <strain evidence="1 2">OT2</strain>
    </source>
</reference>
<organism evidence="1 2">
    <name type="scientific">Kluyvera ascorbata</name>
    <dbReference type="NCBI Taxonomy" id="51288"/>
    <lineage>
        <taxon>Bacteria</taxon>
        <taxon>Pseudomonadati</taxon>
        <taxon>Pseudomonadota</taxon>
        <taxon>Gammaproteobacteria</taxon>
        <taxon>Enterobacterales</taxon>
        <taxon>Enterobacteriaceae</taxon>
        <taxon>Kluyvera</taxon>
    </lineage>
</organism>
<sequence>MNEYRNTHEMLSKTLLALMSNVIEIDIDIDKKVQFIKSQYIARINLHDIPFLFRNDFIKMKSDLERLLEKTIPSSNQNDDFYLFNNELIDIYTKLTAWIAIDGYIENQNIMINSNHGYFWTTH</sequence>
<evidence type="ECO:0000313" key="1">
    <source>
        <dbReference type="EMBL" id="ROU10036.1"/>
    </source>
</evidence>
<accession>A0A3N2RRI9</accession>
<comment type="caution">
    <text evidence="1">The sequence shown here is derived from an EMBL/GenBank/DDBJ whole genome shotgun (WGS) entry which is preliminary data.</text>
</comment>
<dbReference type="EMBL" id="RHFN01000035">
    <property type="protein sequence ID" value="ROU10036.1"/>
    <property type="molecule type" value="Genomic_DNA"/>
</dbReference>
<dbReference type="AlphaFoldDB" id="A0A3N2RRI9"/>
<protein>
    <submittedName>
        <fullName evidence="1">Uncharacterized protein</fullName>
    </submittedName>
</protein>
<dbReference type="Proteomes" id="UP000268051">
    <property type="component" value="Unassembled WGS sequence"/>
</dbReference>
<name>A0A3N2RRI9_9ENTR</name>
<evidence type="ECO:0000313" key="2">
    <source>
        <dbReference type="Proteomes" id="UP000268051"/>
    </source>
</evidence>
<dbReference type="RefSeq" id="WP_123652622.1">
    <property type="nucleotide sequence ID" value="NZ_RHFN01000035.1"/>
</dbReference>
<proteinExistence type="predicted"/>
<gene>
    <name evidence="1" type="ORF">EB837_22980</name>
</gene>